<keyword evidence="2" id="KW-1003">Cell membrane</keyword>
<dbReference type="InterPro" id="IPR057138">
    <property type="entry name" value="EGF_PEAR1L-like"/>
</dbReference>
<dbReference type="Proteomes" id="UP000886700">
    <property type="component" value="Unplaced"/>
</dbReference>
<keyword evidence="14" id="KW-1185">Reference proteome</keyword>
<keyword evidence="8" id="KW-0472">Membrane</keyword>
<dbReference type="CDD" id="cd00055">
    <property type="entry name" value="EGF_Lam"/>
    <property type="match status" value="1"/>
</dbReference>
<evidence type="ECO:0000256" key="11">
    <source>
        <dbReference type="ARBA" id="ARBA00038377"/>
    </source>
</evidence>
<comment type="similarity">
    <text evidence="11">Belongs to the MEGF family.</text>
</comment>
<evidence type="ECO:0000259" key="13">
    <source>
        <dbReference type="PROSITE" id="PS51041"/>
    </source>
</evidence>
<keyword evidence="10" id="KW-0325">Glycoprotein</keyword>
<comment type="subcellular location">
    <subcellularLocation>
        <location evidence="1">Cell membrane</location>
        <topology evidence="1">Single-pass membrane protein</topology>
    </subcellularLocation>
</comment>
<sequence length="840" mass="87801">MLLRLLLLALGLPLARTLNSNDPNVCTFWESFTTTTKESHLRPFSLLPAESCDRPWEDPRTCSQPTVVYRTVYRQVVKTDSRPRLRCCGGYYESSGACVPLCAQECVHGRCAAPNRCQCAPGWRGDDCSSECAPGVWGLRCDRLCHCGNRSSCDPKSGECFCPSGLQPPSCLQPCPPGHYGPDCRFGCHCQGASCDPKNGACFCPPGRTGPRALLASSAPEPILAKTEVFSRSSKTPAAALLAGWVSYVPCPAQRVSMDPTVLRNVAATTVASVIGLLGSATVLLAISGIGAVKSALWAALDKTVLRPATAPPVPVAFLPMARVCVSTASQATAAMSASVRMASMVSAARSPAPATRITVSAATLCMVSAPASQAGRAYTATRAARRTRTGRAARSTASVCTAASALQTAASAGAHPDTRDLTALAHVHRTLMGSTAPPAVPAKMLSPAPPSTAHAFARKVGSVVTALCPVPLALGASVAMPVASVPMRESAAPRLEPVLAPLGGMELTASFLVRRGSLVKVVPVSVTVTTPMAVTLFMDTASVRLAGWAHAATCLAQRAFGEPTAAIPAPAKMGVPVYLRMATACVHRGSEAPPARGPASLVAMANAACPASATTILPATLRMGPATVWQAGQAPTALNVRSSLCGSSCACRLGGWALEPHAPDVSLLPSMSPRSLGTQMLPALPMSSWGNLPPPGWELCLHRRLDWTLLLGRLPTRSIWCQLLPAMPVWSWREVPPTDRGLCVSPRTQWRTLQVGSPGVVHRNAHISCDPQLTGRSDWHCSTGDPCGGPGSTVHWLPPLAKGQGARALGGGLQLWATGWLGLCHARCLSELQSLLLQP</sequence>
<feature type="chain" id="PRO_5046218258" evidence="12">
    <location>
        <begin position="18"/>
        <end position="840"/>
    </location>
</feature>
<evidence type="ECO:0000256" key="3">
    <source>
        <dbReference type="ARBA" id="ARBA00022536"/>
    </source>
</evidence>
<evidence type="ECO:0000313" key="14">
    <source>
        <dbReference type="Proteomes" id="UP000886700"/>
    </source>
</evidence>
<dbReference type="PROSITE" id="PS51041">
    <property type="entry name" value="EMI"/>
    <property type="match status" value="1"/>
</dbReference>
<dbReference type="SMART" id="SM00181">
    <property type="entry name" value="EGF"/>
    <property type="match status" value="2"/>
</dbReference>
<accession>A0ABM2Y0Q7</accession>
<evidence type="ECO:0000256" key="2">
    <source>
        <dbReference type="ARBA" id="ARBA00022475"/>
    </source>
</evidence>
<evidence type="ECO:0000256" key="1">
    <source>
        <dbReference type="ARBA" id="ARBA00004162"/>
    </source>
</evidence>
<dbReference type="InterPro" id="IPR002049">
    <property type="entry name" value="LE_dom"/>
</dbReference>
<dbReference type="Gene3D" id="2.170.300.10">
    <property type="entry name" value="Tie2 ligand-binding domain superfamily"/>
    <property type="match status" value="1"/>
</dbReference>
<keyword evidence="15" id="KW-0675">Receptor</keyword>
<keyword evidence="5 12" id="KW-0732">Signal</keyword>
<evidence type="ECO:0000256" key="5">
    <source>
        <dbReference type="ARBA" id="ARBA00022729"/>
    </source>
</evidence>
<dbReference type="InterPro" id="IPR052485">
    <property type="entry name" value="MEGF_diff_regulators"/>
</dbReference>
<dbReference type="RefSeq" id="XP_040608477.1">
    <property type="nucleotide sequence ID" value="XM_040752543.1"/>
</dbReference>
<dbReference type="InterPro" id="IPR000742">
    <property type="entry name" value="EGF"/>
</dbReference>
<keyword evidence="6" id="KW-0677">Repeat</keyword>
<feature type="signal peptide" evidence="12">
    <location>
        <begin position="1"/>
        <end position="17"/>
    </location>
</feature>
<dbReference type="PROSITE" id="PS00022">
    <property type="entry name" value="EGF_1"/>
    <property type="match status" value="1"/>
</dbReference>
<dbReference type="Pfam" id="PF07546">
    <property type="entry name" value="EMI"/>
    <property type="match status" value="1"/>
</dbReference>
<dbReference type="Pfam" id="PF23301">
    <property type="entry name" value="EGF_PEAR1L"/>
    <property type="match status" value="1"/>
</dbReference>
<gene>
    <name evidence="15" type="primary">Pear1</name>
</gene>
<proteinExistence type="inferred from homology"/>
<evidence type="ECO:0000313" key="15">
    <source>
        <dbReference type="RefSeq" id="XP_040608477.1"/>
    </source>
</evidence>
<evidence type="ECO:0000256" key="8">
    <source>
        <dbReference type="ARBA" id="ARBA00023136"/>
    </source>
</evidence>
<evidence type="ECO:0000256" key="10">
    <source>
        <dbReference type="ARBA" id="ARBA00023180"/>
    </source>
</evidence>
<keyword evidence="4" id="KW-0812">Transmembrane</keyword>
<keyword evidence="7" id="KW-1133">Transmembrane helix</keyword>
<reference evidence="15" key="1">
    <citation type="submission" date="2025-08" db="UniProtKB">
        <authorList>
            <consortium name="RefSeq"/>
        </authorList>
    </citation>
    <scope>IDENTIFICATION</scope>
    <source>
        <tissue evidence="15">Liver</tissue>
    </source>
</reference>
<dbReference type="GeneID" id="101843423"/>
<evidence type="ECO:0000256" key="12">
    <source>
        <dbReference type="SAM" id="SignalP"/>
    </source>
</evidence>
<evidence type="ECO:0000256" key="7">
    <source>
        <dbReference type="ARBA" id="ARBA00022989"/>
    </source>
</evidence>
<dbReference type="InterPro" id="IPR011489">
    <property type="entry name" value="EMI_domain"/>
</dbReference>
<name>A0ABM2Y0Q7_MESAU</name>
<evidence type="ECO:0000256" key="4">
    <source>
        <dbReference type="ARBA" id="ARBA00022692"/>
    </source>
</evidence>
<keyword evidence="3" id="KW-0245">EGF-like domain</keyword>
<feature type="domain" description="EMI" evidence="13">
    <location>
        <begin position="22"/>
        <end position="100"/>
    </location>
</feature>
<dbReference type="PANTHER" id="PTHR24052:SF12">
    <property type="entry name" value="PLATELET ENDOTHELIAL AGGREGATION RECEPTOR 1"/>
    <property type="match status" value="1"/>
</dbReference>
<dbReference type="PANTHER" id="PTHR24052">
    <property type="entry name" value="DELTA-RELATED"/>
    <property type="match status" value="1"/>
</dbReference>
<protein>
    <submittedName>
        <fullName evidence="15">Platelet endothelial aggregation receptor 1 isoform X2</fullName>
    </submittedName>
</protein>
<keyword evidence="9" id="KW-1015">Disulfide bond</keyword>
<organism evidence="14 15">
    <name type="scientific">Mesocricetus auratus</name>
    <name type="common">Golden hamster</name>
    <dbReference type="NCBI Taxonomy" id="10036"/>
    <lineage>
        <taxon>Eukaryota</taxon>
        <taxon>Metazoa</taxon>
        <taxon>Chordata</taxon>
        <taxon>Craniata</taxon>
        <taxon>Vertebrata</taxon>
        <taxon>Euteleostomi</taxon>
        <taxon>Mammalia</taxon>
        <taxon>Eutheria</taxon>
        <taxon>Euarchontoglires</taxon>
        <taxon>Glires</taxon>
        <taxon>Rodentia</taxon>
        <taxon>Myomorpha</taxon>
        <taxon>Muroidea</taxon>
        <taxon>Cricetidae</taxon>
        <taxon>Cricetinae</taxon>
        <taxon>Mesocricetus</taxon>
    </lineage>
</organism>
<evidence type="ECO:0000256" key="6">
    <source>
        <dbReference type="ARBA" id="ARBA00022737"/>
    </source>
</evidence>
<evidence type="ECO:0000256" key="9">
    <source>
        <dbReference type="ARBA" id="ARBA00023157"/>
    </source>
</evidence>